<evidence type="ECO:0000313" key="2">
    <source>
        <dbReference type="Proteomes" id="UP000027647"/>
    </source>
</evidence>
<sequence length="97" mass="11030">MLIRKVECFLQAHQMAATKFGRLAAHDPRFVLDLRMGRIPRPATEERTLKWMAQYDAQHPEGARPHSFRRIAAPTPNTNTPMMAPPALEVKGFRHAA</sequence>
<name>A0A074MJ81_ERYLO</name>
<comment type="caution">
    <text evidence="1">The sequence shown here is derived from an EMBL/GenBank/DDBJ whole genome shotgun (WGS) entry which is preliminary data.</text>
</comment>
<dbReference type="STRING" id="1044.EH31_04400"/>
<dbReference type="AlphaFoldDB" id="A0A074MJ81"/>
<dbReference type="eggNOG" id="ENOG503149M">
    <property type="taxonomic scope" value="Bacteria"/>
</dbReference>
<protein>
    <submittedName>
        <fullName evidence="1">Uncharacterized protein</fullName>
    </submittedName>
</protein>
<evidence type="ECO:0000313" key="1">
    <source>
        <dbReference type="EMBL" id="KEO91918.1"/>
    </source>
</evidence>
<accession>A0A074MJ81</accession>
<proteinExistence type="predicted"/>
<dbReference type="EMBL" id="JMIW01000001">
    <property type="protein sequence ID" value="KEO91918.1"/>
    <property type="molecule type" value="Genomic_DNA"/>
</dbReference>
<dbReference type="Proteomes" id="UP000027647">
    <property type="component" value="Unassembled WGS sequence"/>
</dbReference>
<reference evidence="1 2" key="1">
    <citation type="submission" date="2014-04" db="EMBL/GenBank/DDBJ databases">
        <title>A comprehensive comparison of genomes of Erythrobacter spp. strains.</title>
        <authorList>
            <person name="Zheng Q."/>
        </authorList>
    </citation>
    <scope>NUCLEOTIDE SEQUENCE [LARGE SCALE GENOMIC DNA]</scope>
    <source>
        <strain evidence="1 2">DSM 6997</strain>
    </source>
</reference>
<keyword evidence="2" id="KW-1185">Reference proteome</keyword>
<organism evidence="1 2">
    <name type="scientific">Erythrobacter longus</name>
    <dbReference type="NCBI Taxonomy" id="1044"/>
    <lineage>
        <taxon>Bacteria</taxon>
        <taxon>Pseudomonadati</taxon>
        <taxon>Pseudomonadota</taxon>
        <taxon>Alphaproteobacteria</taxon>
        <taxon>Sphingomonadales</taxon>
        <taxon>Erythrobacteraceae</taxon>
        <taxon>Erythrobacter/Porphyrobacter group</taxon>
        <taxon>Erythrobacter</taxon>
    </lineage>
</organism>
<dbReference type="RefSeq" id="WP_034958285.1">
    <property type="nucleotide sequence ID" value="NZ_JMIW01000001.1"/>
</dbReference>
<gene>
    <name evidence="1" type="ORF">EH31_04400</name>
</gene>